<dbReference type="GO" id="GO:0035097">
    <property type="term" value="C:histone methyltransferase complex"/>
    <property type="evidence" value="ECO:0007669"/>
    <property type="project" value="TreeGrafter"/>
</dbReference>
<feature type="compositionally biased region" description="Gly residues" evidence="2">
    <location>
        <begin position="385"/>
        <end position="397"/>
    </location>
</feature>
<dbReference type="SUPFAM" id="SSF49265">
    <property type="entry name" value="Fibronectin type III"/>
    <property type="match status" value="1"/>
</dbReference>
<organism evidence="4 5">
    <name type="scientific">Orchesella cincta</name>
    <name type="common">Springtail</name>
    <name type="synonym">Podura cincta</name>
    <dbReference type="NCBI Taxonomy" id="48709"/>
    <lineage>
        <taxon>Eukaryota</taxon>
        <taxon>Metazoa</taxon>
        <taxon>Ecdysozoa</taxon>
        <taxon>Arthropoda</taxon>
        <taxon>Hexapoda</taxon>
        <taxon>Collembola</taxon>
        <taxon>Entomobryomorpha</taxon>
        <taxon>Entomobryoidea</taxon>
        <taxon>Orchesellidae</taxon>
        <taxon>Orchesellinae</taxon>
        <taxon>Orchesella</taxon>
    </lineage>
</organism>
<dbReference type="InterPro" id="IPR003961">
    <property type="entry name" value="FN3_dom"/>
</dbReference>
<evidence type="ECO:0000256" key="2">
    <source>
        <dbReference type="SAM" id="MobiDB-lite"/>
    </source>
</evidence>
<evidence type="ECO:0000259" key="3">
    <source>
        <dbReference type="PROSITE" id="PS50853"/>
    </source>
</evidence>
<dbReference type="EMBL" id="LJIJ01000073">
    <property type="protein sequence ID" value="ODN03432.1"/>
    <property type="molecule type" value="Genomic_DNA"/>
</dbReference>
<dbReference type="PANTHER" id="PTHR46003:SF1">
    <property type="entry name" value="HOST CELL FACTOR"/>
    <property type="match status" value="1"/>
</dbReference>
<sequence length="404" mass="42929">MNEGLVFAAAELDEAVSAVQSSTGQLNLNSPGNGLSSEPLVQDISVPNPEDQQMMTENGYMRMEHPGLHTPVAPVQTLLRANGSIGYGAPHSNGMATFQQSVLTTGPGMYAAGDGRTVFTNGIRHPNVPYFMPPANGNPPPIPSVASVQSPAKQMPCNNGTSAPVPNSPNIMHQVVSQPIMENWMDVIHTTNTKHIVKIAFQTNEGLLALPPNAPVWQMPAFASKLVDIQPSQAYKFRVAAVNSRGRGPWSEVTAYKTTVPGLPGAPNHVKVSKIEEGARLSWDDPPNQCGPILEYAVYLSIRPESNEQSPMCFKRVYCGQTRECIVSTKTLTSAFVDTSTGKPAVIFRIAASNVKSYGPATQVRWLQESASSMLFPRPASKNGGTNGSGGGPGGVGSNAIRAP</sequence>
<feature type="region of interest" description="Disordered" evidence="2">
    <location>
        <begin position="146"/>
        <end position="169"/>
    </location>
</feature>
<keyword evidence="5" id="KW-1185">Reference proteome</keyword>
<name>A0A1D2NDW8_ORCCI</name>
<dbReference type="STRING" id="48709.A0A1D2NDW8"/>
<gene>
    <name evidence="4" type="ORF">Ocin01_03228</name>
</gene>
<keyword evidence="1" id="KW-0880">Kelch repeat</keyword>
<comment type="caution">
    <text evidence="4">The sequence shown here is derived from an EMBL/GenBank/DDBJ whole genome shotgun (WGS) entry which is preliminary data.</text>
</comment>
<proteinExistence type="predicted"/>
<dbReference type="GO" id="GO:0003713">
    <property type="term" value="F:transcription coactivator activity"/>
    <property type="evidence" value="ECO:0007669"/>
    <property type="project" value="TreeGrafter"/>
</dbReference>
<dbReference type="PANTHER" id="PTHR46003">
    <property type="entry name" value="HOST CELL FACTOR"/>
    <property type="match status" value="1"/>
</dbReference>
<dbReference type="InterPro" id="IPR036116">
    <property type="entry name" value="FN3_sf"/>
</dbReference>
<reference evidence="4 5" key="1">
    <citation type="journal article" date="2016" name="Genome Biol. Evol.">
        <title>Gene Family Evolution Reflects Adaptation to Soil Environmental Stressors in the Genome of the Collembolan Orchesella cincta.</title>
        <authorList>
            <person name="Faddeeva-Vakhrusheva A."/>
            <person name="Derks M.F."/>
            <person name="Anvar S.Y."/>
            <person name="Agamennone V."/>
            <person name="Suring W."/>
            <person name="Smit S."/>
            <person name="van Straalen N.M."/>
            <person name="Roelofs D."/>
        </authorList>
    </citation>
    <scope>NUCLEOTIDE SEQUENCE [LARGE SCALE GENOMIC DNA]</scope>
    <source>
        <tissue evidence="4">Mixed pool</tissue>
    </source>
</reference>
<dbReference type="Proteomes" id="UP000094527">
    <property type="component" value="Unassembled WGS sequence"/>
</dbReference>
<dbReference type="CDD" id="cd00063">
    <property type="entry name" value="FN3"/>
    <property type="match status" value="2"/>
</dbReference>
<evidence type="ECO:0000313" key="5">
    <source>
        <dbReference type="Proteomes" id="UP000094527"/>
    </source>
</evidence>
<dbReference type="Gene3D" id="2.60.40.10">
    <property type="entry name" value="Immunoglobulins"/>
    <property type="match status" value="2"/>
</dbReference>
<evidence type="ECO:0000256" key="1">
    <source>
        <dbReference type="ARBA" id="ARBA00022441"/>
    </source>
</evidence>
<dbReference type="GO" id="GO:0006338">
    <property type="term" value="P:chromatin remodeling"/>
    <property type="evidence" value="ECO:0007669"/>
    <property type="project" value="TreeGrafter"/>
</dbReference>
<feature type="domain" description="Fibronectin type-III" evidence="3">
    <location>
        <begin position="165"/>
        <end position="262"/>
    </location>
</feature>
<protein>
    <submittedName>
        <fullName evidence="4">Host cell factor 1</fullName>
    </submittedName>
</protein>
<dbReference type="OrthoDB" id="10001928at2759"/>
<evidence type="ECO:0000313" key="4">
    <source>
        <dbReference type="EMBL" id="ODN03432.1"/>
    </source>
</evidence>
<feature type="region of interest" description="Disordered" evidence="2">
    <location>
        <begin position="377"/>
        <end position="404"/>
    </location>
</feature>
<dbReference type="InterPro" id="IPR013783">
    <property type="entry name" value="Ig-like_fold"/>
</dbReference>
<dbReference type="PROSITE" id="PS50853">
    <property type="entry name" value="FN3"/>
    <property type="match status" value="1"/>
</dbReference>
<accession>A0A1D2NDW8</accession>
<dbReference type="InterPro" id="IPR043536">
    <property type="entry name" value="HCF1/2"/>
</dbReference>
<dbReference type="AlphaFoldDB" id="A0A1D2NDW8"/>